<keyword evidence="5" id="KW-0408">Iron</keyword>
<dbReference type="InterPro" id="IPR013785">
    <property type="entry name" value="Aldolase_TIM"/>
</dbReference>
<keyword evidence="9" id="KW-1185">Reference proteome</keyword>
<dbReference type="Pfam" id="PF04055">
    <property type="entry name" value="Radical_SAM"/>
    <property type="match status" value="1"/>
</dbReference>
<gene>
    <name evidence="8" type="ORF">G9U52_19230</name>
</gene>
<keyword evidence="4" id="KW-0479">Metal-binding</keyword>
<evidence type="ECO:0000259" key="7">
    <source>
        <dbReference type="PROSITE" id="PS51918"/>
    </source>
</evidence>
<protein>
    <submittedName>
        <fullName evidence="8">Radical SAM protein</fullName>
    </submittedName>
</protein>
<evidence type="ECO:0000256" key="6">
    <source>
        <dbReference type="ARBA" id="ARBA00023014"/>
    </source>
</evidence>
<feature type="domain" description="Radical SAM core" evidence="7">
    <location>
        <begin position="172"/>
        <end position="401"/>
    </location>
</feature>
<dbReference type="SFLD" id="SFLDG01109">
    <property type="entry name" value="Uncharacterised_Radical_SAM_Su"/>
    <property type="match status" value="1"/>
</dbReference>
<dbReference type="CDD" id="cd01335">
    <property type="entry name" value="Radical_SAM"/>
    <property type="match status" value="1"/>
</dbReference>
<dbReference type="Proteomes" id="UP001165962">
    <property type="component" value="Unassembled WGS sequence"/>
</dbReference>
<reference evidence="8" key="1">
    <citation type="submission" date="2020-03" db="EMBL/GenBank/DDBJ databases">
        <title>Draft sequencing of Paenibacilllus sp. S3N08.</title>
        <authorList>
            <person name="Kim D.-U."/>
        </authorList>
    </citation>
    <scope>NUCLEOTIDE SEQUENCE</scope>
    <source>
        <strain evidence="8">S3N08</strain>
    </source>
</reference>
<dbReference type="Gene3D" id="3.20.20.70">
    <property type="entry name" value="Aldolase class I"/>
    <property type="match status" value="1"/>
</dbReference>
<dbReference type="InterPro" id="IPR058240">
    <property type="entry name" value="rSAM_sf"/>
</dbReference>
<dbReference type="RefSeq" id="WP_166152276.1">
    <property type="nucleotide sequence ID" value="NZ_JAAOIW010000007.1"/>
</dbReference>
<evidence type="ECO:0000256" key="1">
    <source>
        <dbReference type="ARBA" id="ARBA00001966"/>
    </source>
</evidence>
<dbReference type="InterPro" id="IPR034457">
    <property type="entry name" value="Organic_radical-activating"/>
</dbReference>
<comment type="cofactor">
    <cofactor evidence="1">
        <name>[4Fe-4S] cluster</name>
        <dbReference type="ChEBI" id="CHEBI:49883"/>
    </cofactor>
</comment>
<evidence type="ECO:0000313" key="8">
    <source>
        <dbReference type="EMBL" id="NHN31973.1"/>
    </source>
</evidence>
<keyword evidence="3" id="KW-0949">S-adenosyl-L-methionine</keyword>
<evidence type="ECO:0000313" key="9">
    <source>
        <dbReference type="Proteomes" id="UP001165962"/>
    </source>
</evidence>
<evidence type="ECO:0000256" key="5">
    <source>
        <dbReference type="ARBA" id="ARBA00023004"/>
    </source>
</evidence>
<sequence length="426" mass="47650">MNLVYADLDGNVFDHPDFVALGRNGEMVTDIMEDELIRLPEGATMVSLPFTKPIGLNTRTGEMQVVPGEVQAVGALLPQGFTRLLIPSYVKSDASKLLPLFGYTAVVWKDGEFFVAAHPTDDPEPWNPRNCDTDELEVKVQQFMEQYSENRLFQHLSKCALEYECLTASNTFLNRLEGSVPVSFSCNAGCFGCISEQPDDSGFLAPQTRMNFKPTVDEVVQVMLQHLKTPDNIVSFGQGCEGEPSTQAPTIIAAIKRVREQTDMGYININTNAGLTDHIRGIVDAGLNLMRVSTISALDGHYNAYYKPRGYTLKNVEKSLRYAADHGVLTSINYLIFPGVTDREEEIEAMVEFVRRTDLKLIQLRNLNIDPESYLNLIPKAQSDLLGMKQMLEIFEQELPDVVLGSYTHIPESLQHRKNLHQSSHS</sequence>
<dbReference type="SUPFAM" id="SSF102114">
    <property type="entry name" value="Radical SAM enzymes"/>
    <property type="match status" value="1"/>
</dbReference>
<evidence type="ECO:0000256" key="3">
    <source>
        <dbReference type="ARBA" id="ARBA00022691"/>
    </source>
</evidence>
<dbReference type="EMBL" id="JAAOIW010000007">
    <property type="protein sequence ID" value="NHN31973.1"/>
    <property type="molecule type" value="Genomic_DNA"/>
</dbReference>
<organism evidence="8 9">
    <name type="scientific">Paenibacillus agricola</name>
    <dbReference type="NCBI Taxonomy" id="2716264"/>
    <lineage>
        <taxon>Bacteria</taxon>
        <taxon>Bacillati</taxon>
        <taxon>Bacillota</taxon>
        <taxon>Bacilli</taxon>
        <taxon>Bacillales</taxon>
        <taxon>Paenibacillaceae</taxon>
        <taxon>Paenibacillus</taxon>
    </lineage>
</organism>
<dbReference type="InterPro" id="IPR007197">
    <property type="entry name" value="rSAM"/>
</dbReference>
<name>A0ABX0J7L8_9BACL</name>
<comment type="caution">
    <text evidence="8">The sequence shown here is derived from an EMBL/GenBank/DDBJ whole genome shotgun (WGS) entry which is preliminary data.</text>
</comment>
<dbReference type="PANTHER" id="PTHR30352">
    <property type="entry name" value="PYRUVATE FORMATE-LYASE-ACTIVATING ENZYME"/>
    <property type="match status" value="1"/>
</dbReference>
<keyword evidence="2" id="KW-0004">4Fe-4S</keyword>
<keyword evidence="6" id="KW-0411">Iron-sulfur</keyword>
<evidence type="ECO:0000256" key="2">
    <source>
        <dbReference type="ARBA" id="ARBA00022485"/>
    </source>
</evidence>
<dbReference type="SFLD" id="SFLDS00029">
    <property type="entry name" value="Radical_SAM"/>
    <property type="match status" value="1"/>
</dbReference>
<dbReference type="PANTHER" id="PTHR30352:SF5">
    <property type="entry name" value="PYRUVATE FORMATE-LYASE 1-ACTIVATING ENZYME"/>
    <property type="match status" value="1"/>
</dbReference>
<proteinExistence type="predicted"/>
<evidence type="ECO:0000256" key="4">
    <source>
        <dbReference type="ARBA" id="ARBA00022723"/>
    </source>
</evidence>
<dbReference type="PROSITE" id="PS51918">
    <property type="entry name" value="RADICAL_SAM"/>
    <property type="match status" value="1"/>
</dbReference>
<accession>A0ABX0J7L8</accession>